<dbReference type="SMART" id="SM00865">
    <property type="entry name" value="Tubulin_C"/>
    <property type="match status" value="1"/>
</dbReference>
<dbReference type="Gene3D" id="3.30.1330.20">
    <property type="entry name" value="Tubulin/FtsZ, C-terminal domain"/>
    <property type="match status" value="1"/>
</dbReference>
<evidence type="ECO:0000256" key="4">
    <source>
        <dbReference type="ARBA" id="ARBA00022741"/>
    </source>
</evidence>
<dbReference type="SUPFAM" id="SSF52490">
    <property type="entry name" value="Tubulin nucleotide-binding domain-like"/>
    <property type="match status" value="1"/>
</dbReference>
<feature type="domain" description="Tubulin/FtsZ 2-layer sandwich" evidence="13">
    <location>
        <begin position="207"/>
        <end position="324"/>
    </location>
</feature>
<dbReference type="GO" id="GO:0005737">
    <property type="term" value="C:cytoplasm"/>
    <property type="evidence" value="ECO:0007669"/>
    <property type="project" value="UniProtKB-SubCell"/>
</dbReference>
<evidence type="ECO:0000256" key="9">
    <source>
        <dbReference type="NCBIfam" id="TIGR00065"/>
    </source>
</evidence>
<dbReference type="InterPro" id="IPR003008">
    <property type="entry name" value="Tubulin_FtsZ_GTPase"/>
</dbReference>
<keyword evidence="5 8" id="KW-0342">GTP-binding</keyword>
<feature type="binding site" evidence="8">
    <location>
        <begin position="20"/>
        <end position="24"/>
    </location>
    <ligand>
        <name>GTP</name>
        <dbReference type="ChEBI" id="CHEBI:37565"/>
    </ligand>
</feature>
<dbReference type="InterPro" id="IPR008280">
    <property type="entry name" value="Tub_FtsZ_C"/>
</dbReference>
<dbReference type="Pfam" id="PF00091">
    <property type="entry name" value="Tubulin"/>
    <property type="match status" value="1"/>
</dbReference>
<dbReference type="OrthoDB" id="9813375at2"/>
<feature type="binding site" evidence="8">
    <location>
        <begin position="107"/>
        <end position="109"/>
    </location>
    <ligand>
        <name>GTP</name>
        <dbReference type="ChEBI" id="CHEBI:37565"/>
    </ligand>
</feature>
<evidence type="ECO:0000256" key="7">
    <source>
        <dbReference type="ARBA" id="ARBA00023306"/>
    </source>
</evidence>
<evidence type="ECO:0000256" key="11">
    <source>
        <dbReference type="SAM" id="MobiDB-lite"/>
    </source>
</evidence>
<dbReference type="FunFam" id="3.40.50.1440:FF:000023">
    <property type="entry name" value="Cell division protein FtsZ"/>
    <property type="match status" value="1"/>
</dbReference>
<dbReference type="SUPFAM" id="SSF55307">
    <property type="entry name" value="Tubulin C-terminal domain-like"/>
    <property type="match status" value="1"/>
</dbReference>
<dbReference type="HAMAP" id="MF_00909">
    <property type="entry name" value="FtsZ"/>
    <property type="match status" value="1"/>
</dbReference>
<feature type="binding site" evidence="8">
    <location>
        <position position="187"/>
    </location>
    <ligand>
        <name>GTP</name>
        <dbReference type="ChEBI" id="CHEBI:37565"/>
    </ligand>
</feature>
<evidence type="ECO:0000313" key="15">
    <source>
        <dbReference type="Proteomes" id="UP000468668"/>
    </source>
</evidence>
<comment type="subunit">
    <text evidence="8">Homodimer. Polymerizes to form a dynamic ring structure in a strictly GTP-dependent manner. Interacts directly with several other division proteins.</text>
</comment>
<dbReference type="SMART" id="SM00864">
    <property type="entry name" value="Tubulin"/>
    <property type="match status" value="1"/>
</dbReference>
<dbReference type="AlphaFoldDB" id="A0A6N6NPY2"/>
<comment type="subcellular location">
    <subcellularLocation>
        <location evidence="8">Cytoplasm</location>
    </subcellularLocation>
    <text evidence="8">Assembles at midcell at the inner surface of the cytoplasmic membrane.</text>
</comment>
<dbReference type="PANTHER" id="PTHR30314:SF3">
    <property type="entry name" value="MITOCHONDRIAL DIVISION PROTEIN FSZA"/>
    <property type="match status" value="1"/>
</dbReference>
<dbReference type="RefSeq" id="WP_158050201.1">
    <property type="nucleotide sequence ID" value="NZ_DAWAFB010000020.1"/>
</dbReference>
<dbReference type="InterPro" id="IPR020805">
    <property type="entry name" value="Cell_div_FtsZ_CS"/>
</dbReference>
<dbReference type="GeneID" id="98658559"/>
<dbReference type="InterPro" id="IPR018316">
    <property type="entry name" value="Tubulin/FtsZ_2-layer-sand-dom"/>
</dbReference>
<dbReference type="Pfam" id="PF12327">
    <property type="entry name" value="FtsZ_C"/>
    <property type="match status" value="1"/>
</dbReference>
<evidence type="ECO:0000256" key="8">
    <source>
        <dbReference type="HAMAP-Rule" id="MF_00909"/>
    </source>
</evidence>
<feature type="binding site" evidence="8">
    <location>
        <position position="143"/>
    </location>
    <ligand>
        <name>GTP</name>
        <dbReference type="ChEBI" id="CHEBI:37565"/>
    </ligand>
</feature>
<evidence type="ECO:0000256" key="1">
    <source>
        <dbReference type="ARBA" id="ARBA00009690"/>
    </source>
</evidence>
<dbReference type="GO" id="GO:0003924">
    <property type="term" value="F:GTPase activity"/>
    <property type="evidence" value="ECO:0007669"/>
    <property type="project" value="UniProtKB-UniRule"/>
</dbReference>
<organism evidence="14 15">
    <name type="scientific">Ellagibacter isourolithinifaciens</name>
    <dbReference type="NCBI Taxonomy" id="2137581"/>
    <lineage>
        <taxon>Bacteria</taxon>
        <taxon>Bacillati</taxon>
        <taxon>Actinomycetota</taxon>
        <taxon>Coriobacteriia</taxon>
        <taxon>Eggerthellales</taxon>
        <taxon>Eggerthellaceae</taxon>
        <taxon>Ellagibacter</taxon>
    </lineage>
</organism>
<evidence type="ECO:0000256" key="10">
    <source>
        <dbReference type="RuleBase" id="RU000631"/>
    </source>
</evidence>
<protein>
    <recommendedName>
        <fullName evidence="8 9">Cell division protein FtsZ</fullName>
    </recommendedName>
</protein>
<evidence type="ECO:0000256" key="2">
    <source>
        <dbReference type="ARBA" id="ARBA00022490"/>
    </source>
</evidence>
<dbReference type="GO" id="GO:0032153">
    <property type="term" value="C:cell division site"/>
    <property type="evidence" value="ECO:0007669"/>
    <property type="project" value="UniProtKB-UniRule"/>
</dbReference>
<dbReference type="PROSITE" id="PS01134">
    <property type="entry name" value="FTSZ_1"/>
    <property type="match status" value="1"/>
</dbReference>
<dbReference type="InterPro" id="IPR000158">
    <property type="entry name" value="Cell_div_FtsZ"/>
</dbReference>
<keyword evidence="3 8" id="KW-0132">Cell division</keyword>
<accession>A0A6N6NPY2</accession>
<dbReference type="GO" id="GO:0000917">
    <property type="term" value="P:division septum assembly"/>
    <property type="evidence" value="ECO:0007669"/>
    <property type="project" value="UniProtKB-KW"/>
</dbReference>
<dbReference type="GO" id="GO:0051258">
    <property type="term" value="P:protein polymerization"/>
    <property type="evidence" value="ECO:0007669"/>
    <property type="project" value="UniProtKB-UniRule"/>
</dbReference>
<dbReference type="CDD" id="cd02201">
    <property type="entry name" value="FtsZ_type1"/>
    <property type="match status" value="1"/>
</dbReference>
<evidence type="ECO:0000256" key="5">
    <source>
        <dbReference type="ARBA" id="ARBA00023134"/>
    </source>
</evidence>
<comment type="similarity">
    <text evidence="1 8 10">Belongs to the FtsZ family.</text>
</comment>
<proteinExistence type="inferred from homology"/>
<comment type="caution">
    <text evidence="14">The sequence shown here is derived from an EMBL/GenBank/DDBJ whole genome shotgun (WGS) entry which is preliminary data.</text>
</comment>
<dbReference type="InterPro" id="IPR037103">
    <property type="entry name" value="Tubulin/FtsZ-like_C"/>
</dbReference>
<keyword evidence="4 8" id="KW-0547">Nucleotide-binding</keyword>
<evidence type="ECO:0000256" key="6">
    <source>
        <dbReference type="ARBA" id="ARBA00023210"/>
    </source>
</evidence>
<dbReference type="InterPro" id="IPR036525">
    <property type="entry name" value="Tubulin/FtsZ_GTPase_sf"/>
</dbReference>
<sequence length="372" mass="39148">MPNTIGSEHLAVIKVVGVGGGGTNAVNRMVEAGVKGVEFIAVNTDRQALLMSDADKTIHIGDELTRGLGAGANPEVGCQAAEESRAEIREALAEADMVFVTAGEGGGTGTGAAPIIAEIAREEIGALTVGIVTKPFSFEGRLRRNQADQGIDLLSQKVDTLIVIPNDRLLEIVDKKTSMLDAFRIADDTLRQGIQGVTDLITIPGLINLDFADIRTVMKDAGTAMMGIGIATGENRALDAAQQATNSNLLEASIAGASRVLFSIAGGPDLTLTEVDEAARTVEACADENANIIYGQIIDESMGDQVRITVIATGFKMNAPQQSSLDFSRKDLFASTDPTPAPSSAPVTFSTTPSAGRFADEDYIPDFLRRQR</sequence>
<dbReference type="GO" id="GO:0005525">
    <property type="term" value="F:GTP binding"/>
    <property type="evidence" value="ECO:0007669"/>
    <property type="project" value="UniProtKB-UniRule"/>
</dbReference>
<dbReference type="PANTHER" id="PTHR30314">
    <property type="entry name" value="CELL DIVISION PROTEIN FTSZ-RELATED"/>
    <property type="match status" value="1"/>
</dbReference>
<dbReference type="Gene3D" id="3.40.50.1440">
    <property type="entry name" value="Tubulin/FtsZ, GTPase domain"/>
    <property type="match status" value="1"/>
</dbReference>
<gene>
    <name evidence="8 14" type="primary">ftsZ</name>
    <name evidence="14" type="ORF">F8C90_09065</name>
</gene>
<dbReference type="InterPro" id="IPR024757">
    <property type="entry name" value="FtsZ_C"/>
</dbReference>
<keyword evidence="6 8" id="KW-0717">Septation</keyword>
<name>A0A6N6NPY2_9ACTN</name>
<comment type="function">
    <text evidence="8 10">Essential cell division protein that forms a contractile ring structure (Z ring) at the future cell division site. The regulation of the ring assembly controls the timing and the location of cell division. One of the functions of the FtsZ ring is to recruit other cell division proteins to the septum to produce a new cell wall between the dividing cells. Binds GTP and shows GTPase activity.</text>
</comment>
<dbReference type="InterPro" id="IPR045061">
    <property type="entry name" value="FtsZ/CetZ"/>
</dbReference>
<keyword evidence="7 8" id="KW-0131">Cell cycle</keyword>
<evidence type="ECO:0000256" key="3">
    <source>
        <dbReference type="ARBA" id="ARBA00022618"/>
    </source>
</evidence>
<evidence type="ECO:0000313" key="14">
    <source>
        <dbReference type="EMBL" id="KAB1637422.1"/>
    </source>
</evidence>
<dbReference type="NCBIfam" id="TIGR00065">
    <property type="entry name" value="ftsZ"/>
    <property type="match status" value="1"/>
</dbReference>
<dbReference type="Proteomes" id="UP000468668">
    <property type="component" value="Unassembled WGS sequence"/>
</dbReference>
<feature type="compositionally biased region" description="Low complexity" evidence="11">
    <location>
        <begin position="334"/>
        <end position="355"/>
    </location>
</feature>
<evidence type="ECO:0000259" key="12">
    <source>
        <dbReference type="SMART" id="SM00864"/>
    </source>
</evidence>
<evidence type="ECO:0000259" key="13">
    <source>
        <dbReference type="SMART" id="SM00865"/>
    </source>
</evidence>
<dbReference type="EMBL" id="WAJR01000028">
    <property type="protein sequence ID" value="KAB1637422.1"/>
    <property type="molecule type" value="Genomic_DNA"/>
</dbReference>
<keyword evidence="2 8" id="KW-0963">Cytoplasm</keyword>
<feature type="binding site" evidence="8">
    <location>
        <position position="139"/>
    </location>
    <ligand>
        <name>GTP</name>
        <dbReference type="ChEBI" id="CHEBI:37565"/>
    </ligand>
</feature>
<keyword evidence="15" id="KW-1185">Reference proteome</keyword>
<dbReference type="GO" id="GO:0043093">
    <property type="term" value="P:FtsZ-dependent cytokinesis"/>
    <property type="evidence" value="ECO:0007669"/>
    <property type="project" value="UniProtKB-UniRule"/>
</dbReference>
<dbReference type="PRINTS" id="PR00423">
    <property type="entry name" value="CELLDVISFTSZ"/>
</dbReference>
<feature type="region of interest" description="Disordered" evidence="11">
    <location>
        <begin position="332"/>
        <end position="358"/>
    </location>
</feature>
<feature type="domain" description="Tubulin/FtsZ GTPase" evidence="12">
    <location>
        <begin position="12"/>
        <end position="205"/>
    </location>
</feature>
<reference evidence="14 15" key="1">
    <citation type="submission" date="2019-09" db="EMBL/GenBank/DDBJ databases">
        <title>Whole genome shotgun sequencing (WGS) of Ellagibacter isourolithinifaciens DSM 104140(T) and Adlercreutzia muris DSM 29508(T).</title>
        <authorList>
            <person name="Stoll D.A."/>
            <person name="Danylec N."/>
            <person name="Huch M."/>
        </authorList>
    </citation>
    <scope>NUCLEOTIDE SEQUENCE [LARGE SCALE GENOMIC DNA]</scope>
    <source>
        <strain evidence="14 15">DSM 104140</strain>
    </source>
</reference>
<dbReference type="PROSITE" id="PS01135">
    <property type="entry name" value="FTSZ_2"/>
    <property type="match status" value="1"/>
</dbReference>